<dbReference type="EMBL" id="QORN01000027">
    <property type="protein sequence ID" value="MBD5806833.1"/>
    <property type="molecule type" value="Genomic_DNA"/>
</dbReference>
<dbReference type="InterPro" id="IPR008681">
    <property type="entry name" value="Neg-reg_MecA"/>
</dbReference>
<sequence length="224" mass="25762">MEMERINENTIRVLVDNDDLSARGITILDLLGDHQQIEDFFYSILKEVDTDHQFQNNDAVTFQVMPTSNGLELFISKNDSNLAGNEQRGSGNDHVSQFIKQHLIQKHTENQEQRKTMIDDDSSEVKAQRTNWQVIIFNSFEDLIDFAKVAEDDDLSSYLYKYDNNYYLAMAYHNAHLNDAALKDQLAIAYEYGSPTATTVDFLSEHGKKIMSVSALHLIRHYFA</sequence>
<dbReference type="PIRSF" id="PIRSF029008">
    <property type="entry name" value="MecA"/>
    <property type="match status" value="1"/>
</dbReference>
<dbReference type="Pfam" id="PF05389">
    <property type="entry name" value="MecA"/>
    <property type="match status" value="1"/>
</dbReference>
<comment type="domain">
    <text evidence="2">The N-terminal domain probably binds unfolded/aggregated proteins; the C-terminal domain interacts with ClpC.</text>
</comment>
<dbReference type="InterPro" id="IPR038471">
    <property type="entry name" value="MecA_C_sf"/>
</dbReference>
<proteinExistence type="inferred from homology"/>
<dbReference type="HAMAP" id="MF_01124">
    <property type="entry name" value="MecA"/>
    <property type="match status" value="1"/>
</dbReference>
<dbReference type="PANTHER" id="PTHR39161">
    <property type="entry name" value="ADAPTER PROTEIN MECA"/>
    <property type="match status" value="1"/>
</dbReference>
<comment type="similarity">
    <text evidence="1 2">Belongs to the MecA family.</text>
</comment>
<dbReference type="Gene3D" id="3.30.70.1950">
    <property type="match status" value="1"/>
</dbReference>
<name>A0ABR8P821_9LACO</name>
<dbReference type="RefSeq" id="WP_191668196.1">
    <property type="nucleotide sequence ID" value="NZ_QORN01000027.1"/>
</dbReference>
<evidence type="ECO:0000313" key="4">
    <source>
        <dbReference type="Proteomes" id="UP000704341"/>
    </source>
</evidence>
<dbReference type="Proteomes" id="UP000704341">
    <property type="component" value="Unassembled WGS sequence"/>
</dbReference>
<organism evidence="3 4">
    <name type="scientific">Limosilactobacillus walteri</name>
    <dbReference type="NCBI Taxonomy" id="2268022"/>
    <lineage>
        <taxon>Bacteria</taxon>
        <taxon>Bacillati</taxon>
        <taxon>Bacillota</taxon>
        <taxon>Bacilli</taxon>
        <taxon>Lactobacillales</taxon>
        <taxon>Lactobacillaceae</taxon>
        <taxon>Limosilactobacillus</taxon>
    </lineage>
</organism>
<dbReference type="PANTHER" id="PTHR39161:SF1">
    <property type="entry name" value="ADAPTER PROTEIN MECA 1"/>
    <property type="match status" value="1"/>
</dbReference>
<comment type="function">
    <text evidence="2">Enables the recognition and targeting of unfolded and aggregated proteins to the ClpC protease or to other proteins involved in proteolysis.</text>
</comment>
<evidence type="ECO:0000256" key="2">
    <source>
        <dbReference type="HAMAP-Rule" id="MF_01124"/>
    </source>
</evidence>
<evidence type="ECO:0000256" key="1">
    <source>
        <dbReference type="ARBA" id="ARBA00005397"/>
    </source>
</evidence>
<gene>
    <name evidence="2" type="primary">mecA</name>
    <name evidence="3" type="ORF">DTK66_06970</name>
</gene>
<comment type="subunit">
    <text evidence="2">Homodimer.</text>
</comment>
<comment type="caution">
    <text evidence="3">The sequence shown here is derived from an EMBL/GenBank/DDBJ whole genome shotgun (WGS) entry which is preliminary data.</text>
</comment>
<protein>
    <recommendedName>
        <fullName evidence="2">Adapter protein MecA</fullName>
    </recommendedName>
</protein>
<evidence type="ECO:0000313" key="3">
    <source>
        <dbReference type="EMBL" id="MBD5806833.1"/>
    </source>
</evidence>
<keyword evidence="4" id="KW-1185">Reference proteome</keyword>
<accession>A0ABR8P821</accession>
<reference evidence="3 4" key="1">
    <citation type="submission" date="2018-07" db="EMBL/GenBank/DDBJ databases">
        <title>Phylogenomic Insights into understanding Host Adaptation of Lactobacillus reuteri by a novel species, Lactobacillus spp. M31.</title>
        <authorList>
            <person name="Sharma S."/>
            <person name="Patil P."/>
            <person name="Korpole S."/>
            <person name="Patil P.B."/>
        </authorList>
    </citation>
    <scope>NUCLEOTIDE SEQUENCE [LARGE SCALE GENOMIC DNA]</scope>
    <source>
        <strain evidence="3 4">M31</strain>
    </source>
</reference>